<sequence>MEALLCDAIPKSFSPFCDFNPMGPCEKCEISHRLVDKEALTFFGGGASVQIITGSGLYRIEPSIKNGQYVEMRRGKFMKYLSLQNPIRKVVGDSSTPVSASNT</sequence>
<accession>A0A1F8CJT3</accession>
<comment type="caution">
    <text evidence="1">The sequence shown here is derived from an EMBL/GenBank/DDBJ whole genome shotgun (WGS) entry which is preliminary data.</text>
</comment>
<evidence type="ECO:0000313" key="2">
    <source>
        <dbReference type="Proteomes" id="UP000179241"/>
    </source>
</evidence>
<dbReference type="AlphaFoldDB" id="A0A1F8CJT3"/>
<gene>
    <name evidence="1" type="ORF">A2188_03245</name>
</gene>
<reference evidence="1 2" key="1">
    <citation type="journal article" date="2016" name="Nat. Commun.">
        <title>Thousands of microbial genomes shed light on interconnected biogeochemical processes in an aquifer system.</title>
        <authorList>
            <person name="Anantharaman K."/>
            <person name="Brown C.T."/>
            <person name="Hug L.A."/>
            <person name="Sharon I."/>
            <person name="Castelle C.J."/>
            <person name="Probst A.J."/>
            <person name="Thomas B.C."/>
            <person name="Singh A."/>
            <person name="Wilkins M.J."/>
            <person name="Karaoz U."/>
            <person name="Brodie E.L."/>
            <person name="Williams K.H."/>
            <person name="Hubbard S.S."/>
            <person name="Banfield J.F."/>
        </authorList>
    </citation>
    <scope>NUCLEOTIDE SEQUENCE [LARGE SCALE GENOMIC DNA]</scope>
</reference>
<dbReference type="EMBL" id="MGHU01000048">
    <property type="protein sequence ID" value="OGM76597.1"/>
    <property type="molecule type" value="Genomic_DNA"/>
</dbReference>
<protein>
    <submittedName>
        <fullName evidence="1">Uncharacterized protein</fullName>
    </submittedName>
</protein>
<proteinExistence type="predicted"/>
<organism evidence="1 2">
    <name type="scientific">Candidatus Woesebacteria bacterium RIFOXYA1_FULL_43_9</name>
    <dbReference type="NCBI Taxonomy" id="1802534"/>
    <lineage>
        <taxon>Bacteria</taxon>
        <taxon>Candidatus Woeseibacteriota</taxon>
    </lineage>
</organism>
<dbReference type="Proteomes" id="UP000179241">
    <property type="component" value="Unassembled WGS sequence"/>
</dbReference>
<name>A0A1F8CJT3_9BACT</name>
<evidence type="ECO:0000313" key="1">
    <source>
        <dbReference type="EMBL" id="OGM76597.1"/>
    </source>
</evidence>